<evidence type="ECO:0000313" key="3">
    <source>
        <dbReference type="Proteomes" id="UP000762676"/>
    </source>
</evidence>
<proteinExistence type="predicted"/>
<dbReference type="EMBL" id="BMAT01009023">
    <property type="protein sequence ID" value="GFR97004.1"/>
    <property type="molecule type" value="Genomic_DNA"/>
</dbReference>
<protein>
    <submittedName>
        <fullName evidence="2">Uncharacterized protein</fullName>
    </submittedName>
</protein>
<organism evidence="2 3">
    <name type="scientific">Elysia marginata</name>
    <dbReference type="NCBI Taxonomy" id="1093978"/>
    <lineage>
        <taxon>Eukaryota</taxon>
        <taxon>Metazoa</taxon>
        <taxon>Spiralia</taxon>
        <taxon>Lophotrochozoa</taxon>
        <taxon>Mollusca</taxon>
        <taxon>Gastropoda</taxon>
        <taxon>Heterobranchia</taxon>
        <taxon>Euthyneura</taxon>
        <taxon>Panpulmonata</taxon>
        <taxon>Sacoglossa</taxon>
        <taxon>Placobranchoidea</taxon>
        <taxon>Plakobranchidae</taxon>
        <taxon>Elysia</taxon>
    </lineage>
</organism>
<sequence length="108" mass="12423">MNSKNFRLKKTTVEEEEKEEQQQQQQREGEKGKREEKEVEKSALPLSIAMMIIDVSSPNANRPVKNAKFIITMSIILHYHTQLSEVEIETKDQPLDRSIQGGLGIRCL</sequence>
<dbReference type="AlphaFoldDB" id="A0AAV4HH79"/>
<keyword evidence="3" id="KW-1185">Reference proteome</keyword>
<dbReference type="Proteomes" id="UP000762676">
    <property type="component" value="Unassembled WGS sequence"/>
</dbReference>
<feature type="compositionally biased region" description="Basic and acidic residues" evidence="1">
    <location>
        <begin position="27"/>
        <end position="40"/>
    </location>
</feature>
<feature type="compositionally biased region" description="Basic residues" evidence="1">
    <location>
        <begin position="1"/>
        <end position="10"/>
    </location>
</feature>
<name>A0AAV4HH79_9GAST</name>
<reference evidence="2 3" key="1">
    <citation type="journal article" date="2021" name="Elife">
        <title>Chloroplast acquisition without the gene transfer in kleptoplastic sea slugs, Plakobranchus ocellatus.</title>
        <authorList>
            <person name="Maeda T."/>
            <person name="Takahashi S."/>
            <person name="Yoshida T."/>
            <person name="Shimamura S."/>
            <person name="Takaki Y."/>
            <person name="Nagai Y."/>
            <person name="Toyoda A."/>
            <person name="Suzuki Y."/>
            <person name="Arimoto A."/>
            <person name="Ishii H."/>
            <person name="Satoh N."/>
            <person name="Nishiyama T."/>
            <person name="Hasebe M."/>
            <person name="Maruyama T."/>
            <person name="Minagawa J."/>
            <person name="Obokata J."/>
            <person name="Shigenobu S."/>
        </authorList>
    </citation>
    <scope>NUCLEOTIDE SEQUENCE [LARGE SCALE GENOMIC DNA]</scope>
</reference>
<evidence type="ECO:0000313" key="2">
    <source>
        <dbReference type="EMBL" id="GFR97004.1"/>
    </source>
</evidence>
<evidence type="ECO:0000256" key="1">
    <source>
        <dbReference type="SAM" id="MobiDB-lite"/>
    </source>
</evidence>
<feature type="region of interest" description="Disordered" evidence="1">
    <location>
        <begin position="1"/>
        <end position="40"/>
    </location>
</feature>
<comment type="caution">
    <text evidence="2">The sequence shown here is derived from an EMBL/GenBank/DDBJ whole genome shotgun (WGS) entry which is preliminary data.</text>
</comment>
<accession>A0AAV4HH79</accession>
<gene>
    <name evidence="2" type="ORF">ElyMa_004466400</name>
</gene>